<accession>A0ABP0LPL4</accession>
<evidence type="ECO:0000313" key="2">
    <source>
        <dbReference type="Proteomes" id="UP001642464"/>
    </source>
</evidence>
<feature type="non-terminal residue" evidence="1">
    <location>
        <position position="1"/>
    </location>
</feature>
<reference evidence="1 2" key="1">
    <citation type="submission" date="2024-02" db="EMBL/GenBank/DDBJ databases">
        <authorList>
            <person name="Chen Y."/>
            <person name="Shah S."/>
            <person name="Dougan E. K."/>
            <person name="Thang M."/>
            <person name="Chan C."/>
        </authorList>
    </citation>
    <scope>NUCLEOTIDE SEQUENCE [LARGE SCALE GENOMIC DNA]</scope>
</reference>
<name>A0ABP0LPL4_9DINO</name>
<organism evidence="1 2">
    <name type="scientific">Durusdinium trenchii</name>
    <dbReference type="NCBI Taxonomy" id="1381693"/>
    <lineage>
        <taxon>Eukaryota</taxon>
        <taxon>Sar</taxon>
        <taxon>Alveolata</taxon>
        <taxon>Dinophyceae</taxon>
        <taxon>Suessiales</taxon>
        <taxon>Symbiodiniaceae</taxon>
        <taxon>Durusdinium</taxon>
    </lineage>
</organism>
<keyword evidence="2" id="KW-1185">Reference proteome</keyword>
<dbReference type="EMBL" id="CAXAMM010017202">
    <property type="protein sequence ID" value="CAK9040622.1"/>
    <property type="molecule type" value="Genomic_DNA"/>
</dbReference>
<proteinExistence type="predicted"/>
<dbReference type="Proteomes" id="UP001642464">
    <property type="component" value="Unassembled WGS sequence"/>
</dbReference>
<comment type="caution">
    <text evidence="1">The sequence shown here is derived from an EMBL/GenBank/DDBJ whole genome shotgun (WGS) entry which is preliminary data.</text>
</comment>
<gene>
    <name evidence="1" type="ORF">SCF082_LOCUS23577</name>
</gene>
<sequence>NLTNSAWAFGVLGFRKKQLMESISQMILRDGTKLIPQELANLAWCCAKIGLHDVELLDALAQRSVSII</sequence>
<feature type="non-terminal residue" evidence="1">
    <location>
        <position position="68"/>
    </location>
</feature>
<evidence type="ECO:0000313" key="1">
    <source>
        <dbReference type="EMBL" id="CAK9040622.1"/>
    </source>
</evidence>
<protein>
    <submittedName>
        <fullName evidence="1">Uncharacterized protein</fullName>
    </submittedName>
</protein>